<dbReference type="RefSeq" id="XP_060288282.1">
    <property type="nucleotide sequence ID" value="XM_060430450.1"/>
</dbReference>
<evidence type="ECO:0000313" key="11">
    <source>
        <dbReference type="Proteomes" id="UP001244011"/>
    </source>
</evidence>
<dbReference type="PANTHER" id="PTHR11474">
    <property type="entry name" value="TYROSINASE FAMILY MEMBER"/>
    <property type="match status" value="1"/>
</dbReference>
<evidence type="ECO:0000259" key="8">
    <source>
        <dbReference type="PROSITE" id="PS00497"/>
    </source>
</evidence>
<dbReference type="PROSITE" id="PS00497">
    <property type="entry name" value="TYROSINASE_1"/>
    <property type="match status" value="1"/>
</dbReference>
<dbReference type="PRINTS" id="PR00092">
    <property type="entry name" value="TYROSINASE"/>
</dbReference>
<comment type="catalytic activity">
    <reaction evidence="7">
        <text>L-tyrosine + O2 = L-dopaquinone + H2O</text>
        <dbReference type="Rhea" id="RHEA:18117"/>
        <dbReference type="ChEBI" id="CHEBI:15377"/>
        <dbReference type="ChEBI" id="CHEBI:15379"/>
        <dbReference type="ChEBI" id="CHEBI:57924"/>
        <dbReference type="ChEBI" id="CHEBI:58315"/>
        <dbReference type="EC" id="1.14.18.1"/>
    </reaction>
</comment>
<dbReference type="SUPFAM" id="SSF48056">
    <property type="entry name" value="Di-copper centre-containing domain"/>
    <property type="match status" value="1"/>
</dbReference>
<gene>
    <name evidence="10" type="ORF">QBC33DRAFT_566204</name>
</gene>
<dbReference type="Gene3D" id="1.10.1280.10">
    <property type="entry name" value="Di-copper center containing domain from catechol oxidase"/>
    <property type="match status" value="1"/>
</dbReference>
<feature type="domain" description="Tyrosinase copper-binding" evidence="9">
    <location>
        <begin position="308"/>
        <end position="319"/>
    </location>
</feature>
<dbReference type="InterPro" id="IPR050316">
    <property type="entry name" value="Tyrosinase/Hemocyanin"/>
</dbReference>
<comment type="caution">
    <text evidence="10">The sequence shown here is derived from an EMBL/GenBank/DDBJ whole genome shotgun (WGS) entry which is preliminary data.</text>
</comment>
<dbReference type="GO" id="GO:0004503">
    <property type="term" value="F:tyrosinase activity"/>
    <property type="evidence" value="ECO:0007669"/>
    <property type="project" value="UniProtKB-EC"/>
</dbReference>
<organism evidence="10 11">
    <name type="scientific">Phialemonium atrogriseum</name>
    <dbReference type="NCBI Taxonomy" id="1093897"/>
    <lineage>
        <taxon>Eukaryota</taxon>
        <taxon>Fungi</taxon>
        <taxon>Dikarya</taxon>
        <taxon>Ascomycota</taxon>
        <taxon>Pezizomycotina</taxon>
        <taxon>Sordariomycetes</taxon>
        <taxon>Sordariomycetidae</taxon>
        <taxon>Cephalothecales</taxon>
        <taxon>Cephalothecaceae</taxon>
        <taxon>Phialemonium</taxon>
    </lineage>
</organism>
<proteinExistence type="inferred from homology"/>
<evidence type="ECO:0000256" key="6">
    <source>
        <dbReference type="ARBA" id="ARBA00048233"/>
    </source>
</evidence>
<dbReference type="InterPro" id="IPR008922">
    <property type="entry name" value="Di-copper_centre_dom_sf"/>
</dbReference>
<dbReference type="Proteomes" id="UP001244011">
    <property type="component" value="Unassembled WGS sequence"/>
</dbReference>
<comment type="catalytic activity">
    <reaction evidence="6">
        <text>2 L-dopa + O2 = 2 L-dopaquinone + 2 H2O</text>
        <dbReference type="Rhea" id="RHEA:34287"/>
        <dbReference type="ChEBI" id="CHEBI:15377"/>
        <dbReference type="ChEBI" id="CHEBI:15379"/>
        <dbReference type="ChEBI" id="CHEBI:57504"/>
        <dbReference type="ChEBI" id="CHEBI:57924"/>
        <dbReference type="EC" id="1.14.18.1"/>
    </reaction>
</comment>
<keyword evidence="5" id="KW-0470">Melanin biosynthesis</keyword>
<evidence type="ECO:0000256" key="2">
    <source>
        <dbReference type="ARBA" id="ARBA00011906"/>
    </source>
</evidence>
<dbReference type="GeneID" id="85313637"/>
<evidence type="ECO:0000256" key="4">
    <source>
        <dbReference type="ARBA" id="ARBA00023008"/>
    </source>
</evidence>
<comment type="similarity">
    <text evidence="1">Belongs to the tyrosinase family.</text>
</comment>
<dbReference type="Pfam" id="PF00264">
    <property type="entry name" value="Tyrosinase"/>
    <property type="match status" value="1"/>
</dbReference>
<evidence type="ECO:0000256" key="7">
    <source>
        <dbReference type="ARBA" id="ARBA00048881"/>
    </source>
</evidence>
<evidence type="ECO:0000313" key="10">
    <source>
        <dbReference type="EMBL" id="KAK1772069.1"/>
    </source>
</evidence>
<dbReference type="PROSITE" id="PS00498">
    <property type="entry name" value="TYROSINASE_2"/>
    <property type="match status" value="1"/>
</dbReference>
<sequence length="532" mass="59369">MSVRHSIQYIQQLYDSGQDRSLLEDLIRAWRGIQKLDPKDPDSYWMIAGFHGEPFRGPGATDQDWWGGYCNHANILFPTWHRAYLLRLENALQKIPGCGHVTLPFWDELLDPVQPIPSIFTSPTFDLDGDTCNPLYSYKLQEDLDEMVIGADNRYTKPAGYETVRFPLSGLVGTEEDRDHTAAWNQDFADPDSRNTLLNNNVRQWLEGTIVIEKDPGGRIPDTYSVRSRYERCLQAPNYTVFSNTVSQGQWTEDNGLEQDVVVSLESPHNAIHLAVGGFYQAGVYNANPTPILYANGDMGDNETAGFDPIFFFHHAFIDYAFWTWQKLHNRTKPGSLDVIEDYPGTVLTEGQAGEPPLPAGTKLSTSTPLYPFRTASGEFFTSDDVTNIEDQLGYRYGPGSLDPQLRLTPGPVRPPAKIKRVSGINRGDYAGSFVIRLFATRASDGERVEVGREAVLSRLSVAGCRNCQSSLAIRTHVPLPRELLAALAGRGKVEDITYDCEIQTHLLPGLRNVQPGQMPVTAPPHVVIDDV</sequence>
<protein>
    <recommendedName>
        <fullName evidence="2">tyrosinase</fullName>
        <ecNumber evidence="2">1.14.18.1</ecNumber>
    </recommendedName>
</protein>
<evidence type="ECO:0000256" key="3">
    <source>
        <dbReference type="ARBA" id="ARBA00022723"/>
    </source>
</evidence>
<dbReference type="EMBL" id="MU838998">
    <property type="protein sequence ID" value="KAK1772069.1"/>
    <property type="molecule type" value="Genomic_DNA"/>
</dbReference>
<keyword evidence="3" id="KW-0479">Metal-binding</keyword>
<dbReference type="GO" id="GO:0046872">
    <property type="term" value="F:metal ion binding"/>
    <property type="evidence" value="ECO:0007669"/>
    <property type="project" value="UniProtKB-KW"/>
</dbReference>
<name>A0AAJ0CBA6_9PEZI</name>
<keyword evidence="4" id="KW-0186">Copper</keyword>
<dbReference type="GO" id="GO:0042438">
    <property type="term" value="P:melanin biosynthetic process"/>
    <property type="evidence" value="ECO:0007669"/>
    <property type="project" value="UniProtKB-KW"/>
</dbReference>
<dbReference type="EC" id="1.14.18.1" evidence="2"/>
<keyword evidence="11" id="KW-1185">Reference proteome</keyword>
<evidence type="ECO:0000256" key="1">
    <source>
        <dbReference type="ARBA" id="ARBA00009928"/>
    </source>
</evidence>
<feature type="domain" description="Tyrosinase copper-binding" evidence="8">
    <location>
        <begin position="72"/>
        <end position="89"/>
    </location>
</feature>
<dbReference type="InterPro" id="IPR002227">
    <property type="entry name" value="Tyrosinase_Cu-bd"/>
</dbReference>
<reference evidence="10" key="1">
    <citation type="submission" date="2023-06" db="EMBL/GenBank/DDBJ databases">
        <title>Genome-scale phylogeny and comparative genomics of the fungal order Sordariales.</title>
        <authorList>
            <consortium name="Lawrence Berkeley National Laboratory"/>
            <person name="Hensen N."/>
            <person name="Bonometti L."/>
            <person name="Westerberg I."/>
            <person name="Brannstrom I.O."/>
            <person name="Guillou S."/>
            <person name="Cros-Aarteil S."/>
            <person name="Calhoun S."/>
            <person name="Haridas S."/>
            <person name="Kuo A."/>
            <person name="Mondo S."/>
            <person name="Pangilinan J."/>
            <person name="Riley R."/>
            <person name="Labutti K."/>
            <person name="Andreopoulos B."/>
            <person name="Lipzen A."/>
            <person name="Chen C."/>
            <person name="Yanf M."/>
            <person name="Daum C."/>
            <person name="Ng V."/>
            <person name="Clum A."/>
            <person name="Steindorff A."/>
            <person name="Ohm R."/>
            <person name="Martin F."/>
            <person name="Silar P."/>
            <person name="Natvig D."/>
            <person name="Lalanne C."/>
            <person name="Gautier V."/>
            <person name="Ament-Velasquez S.L."/>
            <person name="Kruys A."/>
            <person name="Hutchinson M.I."/>
            <person name="Powell A.J."/>
            <person name="Barry K."/>
            <person name="Miller A.N."/>
            <person name="Grigoriev I.V."/>
            <person name="Debuchy R."/>
            <person name="Gladieux P."/>
            <person name="Thoren M.H."/>
            <person name="Johannesson H."/>
        </authorList>
    </citation>
    <scope>NUCLEOTIDE SEQUENCE</scope>
    <source>
        <strain evidence="10">8032-3</strain>
    </source>
</reference>
<accession>A0AAJ0CBA6</accession>
<dbReference type="PANTHER" id="PTHR11474:SF76">
    <property type="entry name" value="SHKT DOMAIN-CONTAINING PROTEIN"/>
    <property type="match status" value="1"/>
</dbReference>
<evidence type="ECO:0000256" key="5">
    <source>
        <dbReference type="ARBA" id="ARBA00023101"/>
    </source>
</evidence>
<dbReference type="AlphaFoldDB" id="A0AAJ0CBA6"/>
<evidence type="ECO:0000259" key="9">
    <source>
        <dbReference type="PROSITE" id="PS00498"/>
    </source>
</evidence>